<dbReference type="InterPro" id="IPR009081">
    <property type="entry name" value="PP-bd_ACP"/>
</dbReference>
<dbReference type="Gene3D" id="3.40.366.10">
    <property type="entry name" value="Malonyl-Coenzyme A Acyl Carrier Protein, domain 2"/>
    <property type="match status" value="5"/>
</dbReference>
<dbReference type="InterPro" id="IPR013968">
    <property type="entry name" value="PKS_KR"/>
</dbReference>
<dbReference type="CDD" id="cd08956">
    <property type="entry name" value="KR_3_FAS_SDR_x"/>
    <property type="match status" value="1"/>
</dbReference>
<feature type="domain" description="Ketosynthase family 3 (KS3)" evidence="17">
    <location>
        <begin position="3173"/>
        <end position="3594"/>
    </location>
</feature>
<dbReference type="InterPro" id="IPR049552">
    <property type="entry name" value="PKS_DH_N"/>
</dbReference>
<comment type="cofactor">
    <cofactor evidence="1">
        <name>pantetheine 4'-phosphate</name>
        <dbReference type="ChEBI" id="CHEBI:47942"/>
    </cofactor>
</comment>
<keyword evidence="3" id="KW-0597">Phosphoprotein</keyword>
<dbReference type="Gene3D" id="1.10.1200.10">
    <property type="entry name" value="ACP-like"/>
    <property type="match status" value="5"/>
</dbReference>
<dbReference type="InterPro" id="IPR041618">
    <property type="entry name" value="PKS_DE"/>
</dbReference>
<dbReference type="SUPFAM" id="SSF52151">
    <property type="entry name" value="FabD/lysophospholipase-like"/>
    <property type="match status" value="5"/>
</dbReference>
<dbReference type="Proteomes" id="UP000533598">
    <property type="component" value="Unassembled WGS sequence"/>
</dbReference>
<reference evidence="19 20" key="1">
    <citation type="submission" date="2020-08" db="EMBL/GenBank/DDBJ databases">
        <title>Sequencing the genomes of 1000 actinobacteria strains.</title>
        <authorList>
            <person name="Klenk H.-P."/>
        </authorList>
    </citation>
    <scope>NUCLEOTIDE SEQUENCE [LARGE SCALE GENOMIC DNA]</scope>
    <source>
        <strain evidence="19 20">DSM 44230</strain>
    </source>
</reference>
<evidence type="ECO:0000256" key="7">
    <source>
        <dbReference type="ARBA" id="ARBA00023268"/>
    </source>
</evidence>
<evidence type="ECO:0000256" key="15">
    <source>
        <dbReference type="SAM" id="MobiDB-lite"/>
    </source>
</evidence>
<feature type="domain" description="Ketosynthase family 3 (KS3)" evidence="17">
    <location>
        <begin position="4684"/>
        <end position="5103"/>
    </location>
</feature>
<evidence type="ECO:0000256" key="1">
    <source>
        <dbReference type="ARBA" id="ARBA00001957"/>
    </source>
</evidence>
<evidence type="ECO:0000256" key="6">
    <source>
        <dbReference type="ARBA" id="ARBA00023194"/>
    </source>
</evidence>
<dbReference type="InterPro" id="IPR014030">
    <property type="entry name" value="Ketoacyl_synth_N"/>
</dbReference>
<organism evidence="19 20">
    <name type="scientific">Crossiella cryophila</name>
    <dbReference type="NCBI Taxonomy" id="43355"/>
    <lineage>
        <taxon>Bacteria</taxon>
        <taxon>Bacillati</taxon>
        <taxon>Actinomycetota</taxon>
        <taxon>Actinomycetes</taxon>
        <taxon>Pseudonocardiales</taxon>
        <taxon>Pseudonocardiaceae</taxon>
        <taxon>Crossiella</taxon>
    </lineage>
</organism>
<dbReference type="Pfam" id="PF00698">
    <property type="entry name" value="Acyl_transf_1"/>
    <property type="match status" value="5"/>
</dbReference>
<dbReference type="Pfam" id="PF08990">
    <property type="entry name" value="Docking"/>
    <property type="match status" value="1"/>
</dbReference>
<dbReference type="Pfam" id="PF22953">
    <property type="entry name" value="SpnB_Rossmann"/>
    <property type="match status" value="1"/>
</dbReference>
<accession>A0A7W7CFJ6</accession>
<dbReference type="InterPro" id="IPR018201">
    <property type="entry name" value="Ketoacyl_synth_AS"/>
</dbReference>
<dbReference type="InterPro" id="IPR042104">
    <property type="entry name" value="PKS_dehydratase_sf"/>
</dbReference>
<dbReference type="Gene3D" id="3.40.50.720">
    <property type="entry name" value="NAD(P)-binding Rossmann-like Domain"/>
    <property type="match status" value="5"/>
</dbReference>
<dbReference type="PROSITE" id="PS00606">
    <property type="entry name" value="KS3_1"/>
    <property type="match status" value="5"/>
</dbReference>
<dbReference type="Pfam" id="PF02801">
    <property type="entry name" value="Ketoacyl-synt_C"/>
    <property type="match status" value="5"/>
</dbReference>
<dbReference type="SMART" id="SM00825">
    <property type="entry name" value="PKS_KS"/>
    <property type="match status" value="5"/>
</dbReference>
<dbReference type="GO" id="GO:0031177">
    <property type="term" value="F:phosphopantetheine binding"/>
    <property type="evidence" value="ECO:0007669"/>
    <property type="project" value="InterPro"/>
</dbReference>
<dbReference type="InterPro" id="IPR020806">
    <property type="entry name" value="PKS_PP-bd"/>
</dbReference>
<dbReference type="EC" id="2.3.1.94" evidence="13"/>
<dbReference type="SMART" id="SM00827">
    <property type="entry name" value="PKS_AT"/>
    <property type="match status" value="5"/>
</dbReference>
<feature type="domain" description="Carrier" evidence="16">
    <location>
        <begin position="6019"/>
        <end position="6094"/>
    </location>
</feature>
<dbReference type="SUPFAM" id="SSF55048">
    <property type="entry name" value="Probable ACP-binding domain of malonyl-CoA ACP transacylase"/>
    <property type="match status" value="5"/>
</dbReference>
<dbReference type="GO" id="GO:0006633">
    <property type="term" value="P:fatty acid biosynthetic process"/>
    <property type="evidence" value="ECO:0007669"/>
    <property type="project" value="InterPro"/>
</dbReference>
<evidence type="ECO:0000256" key="5">
    <source>
        <dbReference type="ARBA" id="ARBA00022737"/>
    </source>
</evidence>
<dbReference type="InterPro" id="IPR049900">
    <property type="entry name" value="PKS_mFAS_DH"/>
</dbReference>
<gene>
    <name evidence="19" type="ORF">HNR67_006308</name>
</gene>
<dbReference type="Pfam" id="PF21089">
    <property type="entry name" value="PKS_DH_N"/>
    <property type="match status" value="1"/>
</dbReference>
<dbReference type="InterPro" id="IPR055123">
    <property type="entry name" value="SpnB-like_Rossmann"/>
</dbReference>
<dbReference type="Pfam" id="PF16197">
    <property type="entry name" value="KAsynt_C_assoc"/>
    <property type="match status" value="5"/>
</dbReference>
<dbReference type="InterPro" id="IPR014031">
    <property type="entry name" value="Ketoacyl_synth_C"/>
</dbReference>
<dbReference type="PROSITE" id="PS50075">
    <property type="entry name" value="CARRIER"/>
    <property type="match status" value="5"/>
</dbReference>
<dbReference type="InterPro" id="IPR036736">
    <property type="entry name" value="ACP-like_sf"/>
</dbReference>
<evidence type="ECO:0000259" key="17">
    <source>
        <dbReference type="PROSITE" id="PS52004"/>
    </source>
</evidence>
<dbReference type="Gene3D" id="6.10.140.1830">
    <property type="match status" value="2"/>
</dbReference>
<dbReference type="SMART" id="SM00822">
    <property type="entry name" value="PKS_KR"/>
    <property type="match status" value="5"/>
</dbReference>
<dbReference type="InterPro" id="IPR050091">
    <property type="entry name" value="PKS_NRPS_Biosynth_Enz"/>
</dbReference>
<dbReference type="Gene3D" id="3.30.70.3290">
    <property type="match status" value="5"/>
</dbReference>
<evidence type="ECO:0000256" key="3">
    <source>
        <dbReference type="ARBA" id="ARBA00022553"/>
    </source>
</evidence>
<dbReference type="InterPro" id="IPR016039">
    <property type="entry name" value="Thiolase-like"/>
</dbReference>
<keyword evidence="4" id="KW-0808">Transferase</keyword>
<dbReference type="GO" id="GO:0033068">
    <property type="term" value="P:macrolide biosynthetic process"/>
    <property type="evidence" value="ECO:0007669"/>
    <property type="project" value="UniProtKB-ARBA"/>
</dbReference>
<dbReference type="CDD" id="cd08952">
    <property type="entry name" value="KR_1_SDR_x"/>
    <property type="match status" value="4"/>
</dbReference>
<feature type="domain" description="Ketosynthase family 3 (KS3)" evidence="17">
    <location>
        <begin position="1743"/>
        <end position="2165"/>
    </location>
</feature>
<feature type="domain" description="PKS/mFAS DH" evidence="18">
    <location>
        <begin position="920"/>
        <end position="1192"/>
    </location>
</feature>
<feature type="active site" description="Proton acceptor; for dehydratase activity" evidence="14">
    <location>
        <position position="952"/>
    </location>
</feature>
<evidence type="ECO:0000256" key="9">
    <source>
        <dbReference type="ARBA" id="ARBA00052442"/>
    </source>
</evidence>
<protein>
    <recommendedName>
        <fullName evidence="13">6-deoxyerythronolide-B synthase</fullName>
        <ecNumber evidence="13">2.3.1.94</ecNumber>
    </recommendedName>
</protein>
<dbReference type="Pfam" id="PF00109">
    <property type="entry name" value="ketoacyl-synt"/>
    <property type="match status" value="5"/>
</dbReference>
<keyword evidence="8" id="KW-0012">Acyltransferase</keyword>
<evidence type="ECO:0000256" key="12">
    <source>
        <dbReference type="ARBA" id="ARBA00063272"/>
    </source>
</evidence>
<dbReference type="SMART" id="SM01294">
    <property type="entry name" value="PKS_PP_betabranch"/>
    <property type="match status" value="5"/>
</dbReference>
<dbReference type="InterPro" id="IPR006162">
    <property type="entry name" value="Ppantetheine_attach_site"/>
</dbReference>
<dbReference type="InterPro" id="IPR016035">
    <property type="entry name" value="Acyl_Trfase/lysoPLipase"/>
</dbReference>
<dbReference type="EMBL" id="JACHMH010000001">
    <property type="protein sequence ID" value="MBB4680190.1"/>
    <property type="molecule type" value="Genomic_DNA"/>
</dbReference>
<dbReference type="PROSITE" id="PS52004">
    <property type="entry name" value="KS3_2"/>
    <property type="match status" value="5"/>
</dbReference>
<evidence type="ECO:0000313" key="19">
    <source>
        <dbReference type="EMBL" id="MBB4680190.1"/>
    </source>
</evidence>
<dbReference type="InterPro" id="IPR032821">
    <property type="entry name" value="PKS_assoc"/>
</dbReference>
<feature type="domain" description="Carrier" evidence="16">
    <location>
        <begin position="3078"/>
        <end position="3156"/>
    </location>
</feature>
<dbReference type="SUPFAM" id="SSF53901">
    <property type="entry name" value="Thiolase-like"/>
    <property type="match status" value="5"/>
</dbReference>
<dbReference type="PROSITE" id="PS52019">
    <property type="entry name" value="PKS_MFAS_DH"/>
    <property type="match status" value="1"/>
</dbReference>
<feature type="region of interest" description="Disordered" evidence="15">
    <location>
        <begin position="7538"/>
        <end position="7562"/>
    </location>
</feature>
<name>A0A7W7CFJ6_9PSEU</name>
<dbReference type="GO" id="GO:0004312">
    <property type="term" value="F:fatty acid synthase activity"/>
    <property type="evidence" value="ECO:0007669"/>
    <property type="project" value="TreeGrafter"/>
</dbReference>
<dbReference type="GO" id="GO:0004315">
    <property type="term" value="F:3-oxoacyl-[acyl-carrier-protein] synthase activity"/>
    <property type="evidence" value="ECO:0007669"/>
    <property type="project" value="InterPro"/>
</dbReference>
<dbReference type="FunFam" id="3.40.366.10:FF:000002">
    <property type="entry name" value="Probable polyketide synthase 2"/>
    <property type="match status" value="5"/>
</dbReference>
<dbReference type="InterPro" id="IPR057326">
    <property type="entry name" value="KR_dom"/>
</dbReference>
<dbReference type="InterPro" id="IPR020807">
    <property type="entry name" value="PKS_DH"/>
</dbReference>
<dbReference type="SMART" id="SM00826">
    <property type="entry name" value="PKS_DH"/>
    <property type="match status" value="1"/>
</dbReference>
<dbReference type="InterPro" id="IPR015083">
    <property type="entry name" value="NorB/c/GfsB-D-like_docking"/>
</dbReference>
<dbReference type="SMART" id="SM00823">
    <property type="entry name" value="PKS_PP"/>
    <property type="match status" value="5"/>
</dbReference>
<dbReference type="Pfam" id="PF14765">
    <property type="entry name" value="PS-DH"/>
    <property type="match status" value="1"/>
</dbReference>
<sequence>MDNEQKLRDYLKRASADLQRTRRRLHELEAASHEPIAIIGMACRYPGDITSPEDLWRLVESASDGVGSLPADRGWYLDEGGSASPISGGFLYDAPMFDPEFFGISPREALAMDPQQRLLLEVSWEAMERSGLDPLTLKGSSTGVFVGAIPQDYRLGPRDNVGGYALTGTTSSVLSGRLAYVFGLVGPTLTVDTACSTSLVTLHLAARALRAGECSLALAGGVTVMSSPGTITEFNKQGGLAADGYCRSFSDDADGTGWSEGVGVLMLERLSDARRNGHRILAVVSGSAVNSDGASNGLTAPNGPSQQRVIEAALQDARLAPRQVDVVEAHGTGTPLGDPVEAEALLAVYGRDRDRPLLLGSIKSNLGHTQSAAGVAGVIKMVQAMRHGLAPQTLHVRRPTDQVDWTVGRVELLTEATPWPETGEPRRAGVSSFGLSGTNAHVILELEPEEEQATEPAPEPKPDPKTWPVPLLVAGRTADALRAQAANLVARLDSEPGLSTTDLAYSLAVSRSPFEHRAALVVADIEAARAGLAELAEGAAVGSVVHERPKLAVLFAGQGSQRLAMGRELHSRFPVFAETFDAVLAEFDPLLDTPLREIVWGEDAELLSRTGFAQPAIFAVEVALFRLLESWGVSPDFLAGHSVGEIAAAHVAGVFSLTEAATLVAARARLMQALPAGGAMVAVDATEAEVRPLLAGREAQLTLAAVNGPRHVVLSGDEDAVTEIAATFAEQGRRTRRLHVSHAFHSPHMDPAVAEFQRVVEGLSPQPPRIPVVSTVTGAQATVAELTSAEYWAGQIRATVRFADAVSWLHEHGVRAFLDLGPDTTIGTLTESSLATADPAPAITSVLRPDRGEVEAITTALTVLHSSGVALRWAAYFDGINATEVDLPTYPFQRRRFWPRDGYRADVGSVRSAGLSAARHPLLAATVSLAGSEGTLLTGRLAVRDHPWLAGHRVGADVVLPGAALIELVTRAADEVGCDNIRELTTTTALRLPGDGGVQLQLQIGPDEDGRREVAVYSRPDDQDDLPWTKHATAILERGGLDGLAGETEWPPAGAEPVDVSGLYAGMGEGGVNYGPSFQGLRAAWKLGTEVFAEVELPAEVAGDAAEFGLHPVLLDSALHAAHLAELDASVQGGLPFHWEDVRLHAAGAPAARVRLTPAGDRISLTISDHTGALIAAVGAVVLRTPSGSAPVATGNLYRLDWTETGEQPTTPARIGLLGPDHFDLAALLDLPLAADLDSLAEGEMPTVVLHQAWTEESPRPGAHELTASALARLRDWLEDSRFPGAELIVVTRGATGAVTDPAAAAVWGLVRTAQAEHPGRFRLLDLDPGATDSAELVRTALAGTEPQLALRDNKILAARLARAIPAEDAPAAWDENGTVVITGGLSGLGAVLARHLVTSRGTRSLLLLSRSGLATAGAENLVAELTELGALVTVAACDVADRDSLFAALQQVPAEHPITAVCHSAGVLADGVISTLTAEQLTAALRPKVDGAWHLHDLIGDTATLVLFSSLAGLLGAPGQGNYAAGNAFLDALTAHRRTLGLPGVSLAWGPWAETAGMTAELGGAQVQRLRRLGTPPLAESDGLALFDLAVTAGEPVLAPVRLDFGVLRSAPEVPSVLRGLLGQTRRRVTAGPLGGQRPKQRAVLGKREATDLVSQQIAAVLGHTDGTTIDPGRPLAELGFDSLTAVELRNRLSAATGLRLSPTLVFDHPNLGELVEHILRESGSVAGPVAVSAVPYGAVSDDPIVIVGMGCRYPGGVSSPDDLWGLLAEGRDAITGFPDNRGWDLATLYHPDPDHPGTAYTRSGGFLRDAGQFDPAFFGMGPREALATDAQQRLLLEVSWEAIERAGIDPRRLRGSRTGVFAGVMYGDYGALLAGADFEGHAGTGTSGSIVSGRVSYALGLEGPAVTVDTACSSSLVAMHWAMQALRSGECTLALAGGVTVMATPGAFIEFSRQRGLAKDGRCKAYSDSADGVSWAEGVGVVVLERQSDAIRNGHQILAVVRGSAVNSDGSSNGLTAPNGGAQQRVIRDALAGAGLSTSDVDVIEGHGTGTALGDPVEARALLATYGQDRTEPVLLGSVKSNIGHTQAAAGVAGIIKMVLAMRHGQVPKTLHVDTPSSHVDWAEGALSLLAEPTVWPEADRPRRAAVSSFGFSGTNAHVILEAPPAPVAREIEAEPEIIAPVLLSARSATALRRQASRLTSRVTETTRLTDLAYSLAATRSRFEHRAVLTAADPAALRKALTALADGGPSPAVATGEASPSLRLAALFTGQGSQRPGMGAELRQRFPVFATALDEVFAAVDPHLDRPLAEVMFAADSELLDRTEWTQPAVFALEVALHRLLESWGVRPDFLIGHSIGELAAAHVAGVFSLADAAKLVVARGRLMQALRQDGAMVAVQATEEEVRPQLTDGVVISAVNGPRSVVLGGDEAATLAVAAHFDEQGRRTRRLNTSHAFHTPHMDGMLTEFLAIAGEVDYQPPTIPIVSTVTGHLVEDTELCAPEYWAGQVRATVRFADAVRTAARLGVAAYVEIGPDSVLCAMAAETLGESTDIEPVPALRAKREEERTLVEALGRLHIQGVDVDWDAFFGPGRTVLDLPTYAFDHQLFWPRASTPVARPAELRYRADWASLGSVAVPQLSGLWLLVDVADEIAATLESHGAQVRQLTLDAALPTRLAELDQDVAGVLSGLPLIGTHNLLRALVAAGVEAPLWTVTRQAVSTGTEDLPPNPDQATVWGYGRAAALEFPAGWGGLIDLAADADPDDLVRALGAGWPGEDQLALRAAGAFGRRLVRHEGTEPTAELPTNGTVLVTGGTGGLGGEVARWLATAGVRHLVLTSRKGPDAPGARALEAELAELGATVDFRACDAADRNALAAVLDAVPAEYPLIGVVHAAGVSELRPIVETDPAELAASMAAKVLGAANLDALLAETDLDLFVLFGSIAGVVGSGGQAAYSAANAYLDTLAEHRRSRGLHATSLGWGPWAEAGLAADDTARERLARHGMRPLLTGPALAELRRALAGDQPAVMVADIDWVTYLQVFTSRRPSALLAGLVETAADAPASGTETELTARLARLSEVDQLRVLIDVVRAEAAAVLGHDSPAELNERRAFRDLGFDSLGAIELRRRLGKLTGRPLSNTMVFDHPTPEALAKYVRAEISGARDGVTGPVASIAADEPIAIVGLSCRYPGGIADPEQLWRLVADGVDAISGFPPERGWPEAAIYDPDPDNPTTTYTTQGGFLTDPDAFDPAFFGISPREALGMDPQQRLLLEVTWEAFERAGLDPQTLRGTLTGTYVGSSYTEYGAGQEVDGQVVTGTIPSILSGRVAYVLGLEGPAVTVDTACSSSLVAIHLAAQALRNGETTLAVAGGVTVMPNPGPWIAFSRQRALAADGRSKAFSDEADGMVLAEGIGMLVLQRLSDARREGRPVLAVIKGSAINSDGASNGLTAPNGPSQERVIRQALANARLTANDVDVVEAHGTGTALGDPIEAQALQRTYGLERSPEQPLWLGSIKSNIGHSQSAAGVAGVIKMIMAMRYGQLPRTLHVDTLSTHVDWSASAVTPLAEPVEWTRGDRPRRAAVSSFGISGTNAHVILEQDDTPPTPATVPVTPPAAVPLVLAAKSENALRGQAEQLSTVDESALDLGYSLVTSRSTFDHRAVLITGADGHEDLVRALADGESAPGVVSGVADIDGRTLFVFPGQGAQWLGMGAKLLDESPVFAARMAECAAALDPFIDFSLLDLVRGAADAPSLELVDVVQPASFAVMVSLAALWQSYGVRPDAVLGHSQGEIAAAVVSGALSLQDGARVVALRSQAIRRRMGGSGGMMSVALSAEEVLPRLGEHLHLAALNSPRSVVVCGVPEALDALGEQLAAEEIRFRRVAVDYASHSPHVANLSADLLTDLAPIQPRESEIPFYSTVTGDWLDTTGMDAEYWYTNLREQVGFAPAVRALVEAGYRRFIEASSHPVLTMAVQETADELGKPIVVTGTLRREDGGLDRALTSVAEAFVRGVDVDWTAAFAGTGARRVDLPTYAFQHDSFWLAPIMPSTEAGASDDAAWAALEAADPAELAADFGVDPASLASVLPALTDWRRRRGQAATVDSWRYRARWVPQKIGRKAQLSGTWLLITTGAEDPLAAQIAEVLAAQGVEVRRLDSPGTNRDEIAARLGTEPVAGVLSTLALDETLVPELSALPQGLSATLALTQALGAAGVEAPLWLLTRGALAIGGSDQVSRPVQAMVSGFGWTAALEHSDRFGGVLDLPAELASTDHNAIVAALSGELDEDQLAVRGGSLYARRVVPAAPANGQHRWQPRGTALITGGSGTLAPHVARWAVEQGLEHLVLLSRGGAEHPRSIALLGELAELGIEAEAAACDVTDKAALIALRDRLVSQGRDIRTVIHAAAIIELASIEETNPADFDRVLAAKVTGAANLDEVFAETDLDRFVLFSSVAGLWGTGRHAAYVAGNAYLHALAERRRAQGLAATAVFWGIWADDKELGRVDPSQIVRSGLTFMEPALALTGLRAALDADETAVAVADVDWATYYPVYTAARATTLFDEIPAIQQPQVDTAVAGPAAGGELATTLLALAPSQREQKLLELVRAEAATVLGHKSGDALPDHRAFREAGFDSVMAVDLRNRLARATGLTLPATLVFEHANPTALVAFLLGELLGNAPATPSAATTSVAVDDEPIAIVGMACRYPGGANTPEGLWQLAVDGVDAISGLPTDRGWITDGFADAQGGFLHEAADFDPGFFGVSPREALAMDPQQRLLLETAWEAFERSGLDPHGLRGSRTGTFIGASYTDYNVAAAAAVQSESDAADVAGHLVTGALPSIISGRINYLFGFEGPSLTLDTACSSSLMAIHLAARSLKTGESSLALAGGVAIMSTPNSFIGFSRQQVLAHDGRCKAYADSADGMTLAEGVGLVLLERLSDAQRNGHKVLAVLRGSAANSDGASNGLTAPSGAAQQQVIVDALAAAQVSPAEVDAVEGHGTGTALGDPIEARALLATYGQDRERPLLLGSVKSNIGHTQMASGVASVIKMVQALQLGVLPRTLHADTPSTHVDWTAGSIDLLHEQTDWPETGRPRRAGVSSFGLSGTNVHMVLEQAPTQPEEAAAEQLDGPLPVLVSARNPRALQAQAARLLSTVDGDPALTVTDLAAATATGRAVFEHRAALVAAELDELRQGLIELSEGRPAPGLVTGRARRDRTAFLFTGQGSQRAGMGAELYQRFEVFAEALDEVAAHLDTELDRPLREVLFAAPDSPEAELLHRTGFAQPALFAVEVALFRLLTSWGITPDYVTGHSIGELVAAHVAEVLSLADACTLVAARARLMDALPDGGAMTAVEATEEEFLALERDRVSIASINGPRSLVVSGDADAVDEVAEHFKGIGRRTSRLKVSHAFHSPHLDPMLAEFAAVARTLTYRAPRLAVVSNLTGTLATAEQLCSPEYWVQHARQAVRFADGIAYLAEQGVANFVELGPDGVLSGLAEGCLPEDFEALRIPLLRKGRPEVPATLSAVSALHVHGVSVDWAAFFTGSGARRVELPTYAFQRERYWPSAPAVTRQSTVDDLRYRVDWRKLAEVTAPAPEGRWLVLTGEGEPDWLLGLLELVAESSERVTVSDRADLAGLADNPVRGVLLLTAPSLPLTTLSLQALTNAGITAPVWCLTSDADTNPEQAAVWGFGRVAALEYPDTWGGLADLPTEVDAEALARLAAVVTGGFGAEDQVRVRPEGVLGRRLVRAANAAEGEYQPSGTVLVTGATGGIGGHLARWLAREGAAHLVLASRRGGEAPGAQELVAELTELGVQVTVAACDVADRDALAGLLAEHPPNAVFHAAGVVEDGVIDSLGPDAFDRVLAAKALSAKHLHELTTDLDAFVLFTSTAGVIGGAGQANYAAANAYLDALAQTRRATGLPATAVAWGPWAGAGMAAEAGTERMRRAGLFPLAASRGIGALAKAIGGEATLTVADVDWSRFAPALAAARPMPLLADLHVAPVAAAEPEAQHGSKLRTELQGLSGPARVRRMAELVRGQVAMVLGHSGIDTVDVELPFRDLGFDSLTTLELRNGLATATGLKLTASLVYDHPTPRELAAFLISELLGAEDTAAPVQVAARTDEPIAVVGIGCRFPGGISSPEELWDLLVQGRDGIVDFPADRGWDLELLAAAGSATTRGGFLPGVADFDAPFFGISPREAMAMDPQQRLLLETSWEALERAGVDPNSLRGTDAGVFVGTNGQDYLTLLGQAADMERLGGHVATGNTASVMSGRLAYTFGLEGPAITIDTACSASLVALHWASRALRDGECSLALVGGVSVMSTPGSFIEFSKAGGLAADGRCKAFGAGADGTSWSEGAGMLVLERLSDAKRNGRQILAVIKGSAINSDGASNGLTAPNGPAQQRVIRAALADAGLRPSEVDAVEAHGTGTTLGDPIEAQALLAAYGQDRPEPLLLGSVKSNLGHTQGAAGVAGVIKMVLAVRNGVLPKTLGADEPSPHVDWSAGSLALNTENTEWPAIDRPRRGGVSAFGISGTNAHVIIEGVPAEAEVPRQPEPTVVPWLVAAGSAAAITAQIDRITAYANGNPELSRADIGRALATQRAALRHRAVLLSTPDGLIEVARDTAAAPGETAFLFTGQGSQRLGMGQTLHQRYPVFAAALDEVLAEFDTVLDQPLREVLWGTDPAALTSTDMAQPALFAIEVALFRLLESWGVSPAFVTGHSIGELAAAHVAGVFSLPDACALVAARGRLMAALPTGGAMVAVEAAEDEVTDLVNGRVSVAAVNSPGSVVLSGEADAVHNVAAKLAGMGRRTTTMQVSHAFHSALMDPMLDDLRAVAAKVTYQEPSIPIVSGLTGQVATTEQLCSPDYWVRQAREAVRFADAVRTLHELGARTFVEVGPHGVLTPMAEQSLPQRAALVTPVLRGDRDEQQTLLTALGRLHAHGATVDWPAFFGPRTSTINLPTYAFQHERYWPELAAPAPAAQSQADGEFWSAVEQGDLASLASSLELDEQALAAVLPALSTWRRKQREQQAAKSWTYQIGWTPLPAAAGVALQGKWAALVPADWGQDEWTTAVITALGEAVTPVEYTGPDSLPAGVSGIVSLLTEQWPEAVAAEVQAPLWWLTRQAVTVTPNDPEPVAAQAARWGAGRVAALEQPEHWGGLIDLPEPFTPNLAEALLAALTGSEDQIAIRATGAHARRLNRAQLGDALWTPSGTVLVVDAHGSALARQLAEAGAGHVVLVGAEIDAQLSADLAERGVGLTQLAGNPGNRETLEVALESVPADQPLTAAVVSVAAIASTVDDAIAPATALDELLRDKELDALVFSAPISATWGAAGRAVEAAAGAHLEALAARRRHRGLAATAVTWGAWRGGEDSDLLRHLEANGLLAVDPLAAVTALRGLVAADRPSVVVAEVDWSRFAPAFTAKRASRLLTGVPEARTALAEAERESRDTASAAAELRVRLAELPAEERLAVLVELVRERAANVLGLAGAHLVEADRAFRELGFESLTAVDLRNQLGAATGLELPVTLAFDHPTPVELAEHLLAELLGDPDEDPDEYPPPAEAGEHHEAGEIDGLDVDDLVRLALGASADEEGPRA</sequence>
<evidence type="ECO:0000259" key="16">
    <source>
        <dbReference type="PROSITE" id="PS50075"/>
    </source>
</evidence>
<comment type="pathway">
    <text evidence="11">Antibiotic biosynthesis; erythromycin biosynthesis.</text>
</comment>
<dbReference type="FunFam" id="1.10.1200.10:FF:000007">
    <property type="entry name" value="Probable polyketide synthase pks17"/>
    <property type="match status" value="3"/>
</dbReference>
<dbReference type="Gene3D" id="3.40.47.10">
    <property type="match status" value="5"/>
</dbReference>
<dbReference type="SUPFAM" id="SSF47336">
    <property type="entry name" value="ACP-like"/>
    <property type="match status" value="5"/>
</dbReference>
<evidence type="ECO:0000313" key="20">
    <source>
        <dbReference type="Proteomes" id="UP000533598"/>
    </source>
</evidence>
<feature type="region of interest" description="C-terminal hotdog fold" evidence="14">
    <location>
        <begin position="1055"/>
        <end position="1192"/>
    </location>
</feature>
<dbReference type="CDD" id="cd00833">
    <property type="entry name" value="PKS"/>
    <property type="match status" value="5"/>
</dbReference>
<dbReference type="InterPro" id="IPR001227">
    <property type="entry name" value="Ac_transferase_dom_sf"/>
</dbReference>
<dbReference type="PANTHER" id="PTHR43775:SF51">
    <property type="entry name" value="INACTIVE PHENOLPHTHIOCEROL SYNTHESIS POLYKETIDE SYNTHASE TYPE I PKS1-RELATED"/>
    <property type="match status" value="1"/>
</dbReference>
<dbReference type="Pfam" id="PF08659">
    <property type="entry name" value="KR"/>
    <property type="match status" value="5"/>
</dbReference>
<dbReference type="PROSITE" id="PS00012">
    <property type="entry name" value="PHOSPHOPANTETHEINE"/>
    <property type="match status" value="5"/>
</dbReference>
<feature type="active site" description="Proton donor; for dehydratase activity" evidence="14">
    <location>
        <position position="1116"/>
    </location>
</feature>
<feature type="domain" description="Ketosynthase family 3 (KS3)" evidence="17">
    <location>
        <begin position="33"/>
        <end position="446"/>
    </location>
</feature>
<evidence type="ECO:0000256" key="13">
    <source>
        <dbReference type="ARBA" id="ARBA00066981"/>
    </source>
</evidence>
<dbReference type="SUPFAM" id="SSF51735">
    <property type="entry name" value="NAD(P)-binding Rossmann-fold domains"/>
    <property type="match status" value="10"/>
</dbReference>
<dbReference type="FunFam" id="3.40.47.10:FF:000019">
    <property type="entry name" value="Polyketide synthase type I"/>
    <property type="match status" value="5"/>
</dbReference>
<evidence type="ECO:0000256" key="11">
    <source>
        <dbReference type="ARBA" id="ARBA00060622"/>
    </source>
</evidence>
<feature type="region of interest" description="N-terminal hotdog fold" evidence="14">
    <location>
        <begin position="920"/>
        <end position="1043"/>
    </location>
</feature>
<feature type="domain" description="Ketosynthase family 3 (KS3)" evidence="17">
    <location>
        <begin position="6111"/>
        <end position="6531"/>
    </location>
</feature>
<evidence type="ECO:0000256" key="2">
    <source>
        <dbReference type="ARBA" id="ARBA00022450"/>
    </source>
</evidence>
<dbReference type="InterPro" id="IPR036291">
    <property type="entry name" value="NAD(P)-bd_dom_sf"/>
</dbReference>
<keyword evidence="7" id="KW-0511">Multifunctional enzyme</keyword>
<dbReference type="PANTHER" id="PTHR43775">
    <property type="entry name" value="FATTY ACID SYNTHASE"/>
    <property type="match status" value="1"/>
</dbReference>
<feature type="domain" description="Carrier" evidence="16">
    <location>
        <begin position="1649"/>
        <end position="1724"/>
    </location>
</feature>
<evidence type="ECO:0000256" key="14">
    <source>
        <dbReference type="PROSITE-ProRule" id="PRU01363"/>
    </source>
</evidence>
<dbReference type="InterPro" id="IPR049551">
    <property type="entry name" value="PKS_DH_C"/>
</dbReference>
<feature type="domain" description="Carrier" evidence="16">
    <location>
        <begin position="7461"/>
        <end position="7536"/>
    </location>
</feature>
<evidence type="ECO:0000256" key="10">
    <source>
        <dbReference type="ARBA" id="ARBA00060158"/>
    </source>
</evidence>
<keyword evidence="2" id="KW-0596">Phosphopantetheine</keyword>
<comment type="catalytic activity">
    <reaction evidence="9">
        <text>6 (S)-methylmalonyl-CoA + propanoyl-CoA + 6 NADPH + 12 H(+) = 6-deoxyerythronolide B + 6 CO2 + 6 NADP(+) + 7 CoA + H2O</text>
        <dbReference type="Rhea" id="RHEA:23068"/>
        <dbReference type="ChEBI" id="CHEBI:15377"/>
        <dbReference type="ChEBI" id="CHEBI:15378"/>
        <dbReference type="ChEBI" id="CHEBI:16089"/>
        <dbReference type="ChEBI" id="CHEBI:16526"/>
        <dbReference type="ChEBI" id="CHEBI:57287"/>
        <dbReference type="ChEBI" id="CHEBI:57327"/>
        <dbReference type="ChEBI" id="CHEBI:57392"/>
        <dbReference type="ChEBI" id="CHEBI:57783"/>
        <dbReference type="ChEBI" id="CHEBI:58349"/>
        <dbReference type="EC" id="2.3.1.94"/>
    </reaction>
</comment>
<dbReference type="Pfam" id="PF18369">
    <property type="entry name" value="PKS_DE"/>
    <property type="match status" value="2"/>
</dbReference>
<comment type="function">
    <text evidence="10">Involved in the biosynthesis of antibiotic erythromycin via the biosynthesis of its aglycone precursor, 6-deoxyerythronolide B (6-dEB).</text>
</comment>
<evidence type="ECO:0000259" key="18">
    <source>
        <dbReference type="PROSITE" id="PS52019"/>
    </source>
</evidence>
<dbReference type="InterPro" id="IPR016036">
    <property type="entry name" value="Malonyl_transacylase_ACP-bd"/>
</dbReference>
<keyword evidence="20" id="KW-1185">Reference proteome</keyword>
<comment type="subunit">
    <text evidence="12">Homodimer. Erythronolide synthase is composed of EryAI, EryAII and EryAIII multimodular (2 modules) polypeptides each coding for a functional synthase subunit which participates in 2 of the six FAS-like elongation steps required for formation of the polyketide. Module 1, 2, 3, 4, 5, and 6 participating in biosynthesis steps 1, 2, 3, 4, 5, and 6, respectively.</text>
</comment>
<dbReference type="Pfam" id="PF00550">
    <property type="entry name" value="PP-binding"/>
    <property type="match status" value="5"/>
</dbReference>
<keyword evidence="6" id="KW-0045">Antibiotic biosynthesis</keyword>
<keyword evidence="5" id="KW-0677">Repeat</keyword>
<dbReference type="InterPro" id="IPR014043">
    <property type="entry name" value="Acyl_transferase_dom"/>
</dbReference>
<evidence type="ECO:0000256" key="4">
    <source>
        <dbReference type="ARBA" id="ARBA00022679"/>
    </source>
</evidence>
<dbReference type="NCBIfam" id="NF045894">
    <property type="entry name" value="PKS_plus_SDR"/>
    <property type="match status" value="2"/>
</dbReference>
<comment type="caution">
    <text evidence="19">The sequence shown here is derived from an EMBL/GenBank/DDBJ whole genome shotgun (WGS) entry which is preliminary data.</text>
</comment>
<feature type="domain" description="Carrier" evidence="16">
    <location>
        <begin position="4590"/>
        <end position="4665"/>
    </location>
</feature>
<dbReference type="GO" id="GO:0047879">
    <property type="term" value="F:erythronolide synthase activity"/>
    <property type="evidence" value="ECO:0007669"/>
    <property type="project" value="UniProtKB-EC"/>
</dbReference>
<evidence type="ECO:0000256" key="8">
    <source>
        <dbReference type="ARBA" id="ARBA00023315"/>
    </source>
</evidence>
<dbReference type="RefSeq" id="WP_185005849.1">
    <property type="nucleotide sequence ID" value="NZ_BAAAUI010000009.1"/>
</dbReference>
<dbReference type="InterPro" id="IPR020841">
    <property type="entry name" value="PKS_Beta-ketoAc_synthase_dom"/>
</dbReference>
<dbReference type="Gene3D" id="3.10.129.110">
    <property type="entry name" value="Polyketide synthase dehydratase"/>
    <property type="match status" value="1"/>
</dbReference>
<proteinExistence type="predicted"/>